<evidence type="ECO:0000313" key="16">
    <source>
        <dbReference type="EMBL" id="SKB29054.1"/>
    </source>
</evidence>
<comment type="cofactor">
    <cofactor evidence="1">
        <name>FMN</name>
        <dbReference type="ChEBI" id="CHEBI:58210"/>
    </cofactor>
</comment>
<dbReference type="InterPro" id="IPR012135">
    <property type="entry name" value="Dihydroorotate_DH_1_2"/>
</dbReference>
<evidence type="ECO:0000256" key="10">
    <source>
        <dbReference type="ARBA" id="ARBA00022975"/>
    </source>
</evidence>
<dbReference type="AlphaFoldDB" id="A0A1T5A1Z6"/>
<dbReference type="RefSeq" id="WP_079637044.1">
    <property type="nucleotide sequence ID" value="NZ_FUYP01000002.1"/>
</dbReference>
<organism evidence="16 17">
    <name type="scientific">Sphingopyxis flava</name>
    <dbReference type="NCBI Taxonomy" id="1507287"/>
    <lineage>
        <taxon>Bacteria</taxon>
        <taxon>Pseudomonadati</taxon>
        <taxon>Pseudomonadota</taxon>
        <taxon>Alphaproteobacteria</taxon>
        <taxon>Sphingomonadales</taxon>
        <taxon>Sphingomonadaceae</taxon>
        <taxon>Sphingopyxis</taxon>
    </lineage>
</organism>
<evidence type="ECO:0000256" key="9">
    <source>
        <dbReference type="ARBA" id="ARBA00022643"/>
    </source>
</evidence>
<dbReference type="SUPFAM" id="SSF51395">
    <property type="entry name" value="FMN-linked oxidoreductases"/>
    <property type="match status" value="1"/>
</dbReference>
<sequence>MSIFASAADAAYACVRPLVHASDGEAAHKLTLSALQPLPRARRALTSPALATELAGIAFPNPVGLAPGFDKDARVAHAMPHFGFGFVEVGTLTPLPQDGNPRPRLFRLVEDAAIINRMGFNNGGQAAAAERIACLRRYGLPVPLGINIGANKDSADRIADYAKGTAAMAPLADYLTVNISSPNTPGLRALQDKGALEALLDGVAAAHGEAPKPVFLKVAPDLAPADIDDIVAVALGKGLAAVIVSNTTIERPPLASRHAGESGGLSGAPLGTLALQRLKDFRAASGSALPLIGVGGIATAEQAWERIRAGASLIQIYSAMVFEGPGLAGRIARGLERLAARDGFAKVSDAVGVAA</sequence>
<dbReference type="NCBIfam" id="NF003652">
    <property type="entry name" value="PRK05286.2-5"/>
    <property type="match status" value="1"/>
</dbReference>
<keyword evidence="17" id="KW-1185">Reference proteome</keyword>
<dbReference type="GO" id="GO:0016020">
    <property type="term" value="C:membrane"/>
    <property type="evidence" value="ECO:0007669"/>
    <property type="project" value="UniProtKB-SubCell"/>
</dbReference>
<dbReference type="EMBL" id="FUYP01000002">
    <property type="protein sequence ID" value="SKB29054.1"/>
    <property type="molecule type" value="Genomic_DNA"/>
</dbReference>
<dbReference type="InterPro" id="IPR013785">
    <property type="entry name" value="Aldolase_TIM"/>
</dbReference>
<dbReference type="PANTHER" id="PTHR48109">
    <property type="entry name" value="DIHYDROOROTATE DEHYDROGENASE (QUINONE), MITOCHONDRIAL-RELATED"/>
    <property type="match status" value="1"/>
</dbReference>
<dbReference type="GO" id="GO:0106430">
    <property type="term" value="F:dihydroorotate dehydrogenase (quinone) activity"/>
    <property type="evidence" value="ECO:0007669"/>
    <property type="project" value="UniProtKB-EC"/>
</dbReference>
<keyword evidence="8" id="KW-0285">Flavoprotein</keyword>
<comment type="similarity">
    <text evidence="5">Belongs to the dihydroorotate dehydrogenase family. Type 2 subfamily.</text>
</comment>
<evidence type="ECO:0000256" key="3">
    <source>
        <dbReference type="ARBA" id="ARBA00004370"/>
    </source>
</evidence>
<dbReference type="OrthoDB" id="9802377at2"/>
<evidence type="ECO:0000256" key="4">
    <source>
        <dbReference type="ARBA" id="ARBA00005161"/>
    </source>
</evidence>
<keyword evidence="12" id="KW-0472">Membrane</keyword>
<proteinExistence type="inferred from homology"/>
<dbReference type="GO" id="GO:0044205">
    <property type="term" value="P:'de novo' UMP biosynthetic process"/>
    <property type="evidence" value="ECO:0007669"/>
    <property type="project" value="UniProtKB-UniPathway"/>
</dbReference>
<dbReference type="PROSITE" id="PS00912">
    <property type="entry name" value="DHODEHASE_2"/>
    <property type="match status" value="1"/>
</dbReference>
<reference evidence="17" key="1">
    <citation type="submission" date="2017-02" db="EMBL/GenBank/DDBJ databases">
        <authorList>
            <person name="Varghese N."/>
            <person name="Submissions S."/>
        </authorList>
    </citation>
    <scope>NUCLEOTIDE SEQUENCE [LARGE SCALE GENOMIC DNA]</scope>
    <source>
        <strain evidence="17">R11H</strain>
    </source>
</reference>
<comment type="subcellular location">
    <subcellularLocation>
        <location evidence="3">Membrane</location>
    </subcellularLocation>
</comment>
<gene>
    <name evidence="16" type="ORF">SAMN06295937_1002126</name>
</gene>
<evidence type="ECO:0000256" key="6">
    <source>
        <dbReference type="ARBA" id="ARBA00012791"/>
    </source>
</evidence>
<evidence type="ECO:0000256" key="5">
    <source>
        <dbReference type="ARBA" id="ARBA00005359"/>
    </source>
</evidence>
<dbReference type="InterPro" id="IPR001295">
    <property type="entry name" value="Dihydroorotate_DH_CS"/>
</dbReference>
<keyword evidence="11" id="KW-0560">Oxidoreductase</keyword>
<comment type="catalytic activity">
    <reaction evidence="13">
        <text>(S)-dihydroorotate + a quinone = orotate + a quinol</text>
        <dbReference type="Rhea" id="RHEA:30187"/>
        <dbReference type="ChEBI" id="CHEBI:24646"/>
        <dbReference type="ChEBI" id="CHEBI:30839"/>
        <dbReference type="ChEBI" id="CHEBI:30864"/>
        <dbReference type="ChEBI" id="CHEBI:132124"/>
        <dbReference type="EC" id="1.3.5.2"/>
    </reaction>
</comment>
<comment type="function">
    <text evidence="2">Catalyzes the conversion of dihydroorotate to orotate with quinone as electron acceptor.</text>
</comment>
<name>A0A1T5A1Z6_9SPHN</name>
<dbReference type="InterPro" id="IPR005720">
    <property type="entry name" value="Dihydroorotate_DH_cat"/>
</dbReference>
<evidence type="ECO:0000256" key="7">
    <source>
        <dbReference type="ARBA" id="ARBA00018366"/>
    </source>
</evidence>
<dbReference type="Pfam" id="PF01180">
    <property type="entry name" value="DHO_dh"/>
    <property type="match status" value="1"/>
</dbReference>
<protein>
    <recommendedName>
        <fullName evidence="7 14">Dihydroorotate dehydrogenase (quinone)</fullName>
        <ecNumber evidence="6 14">1.3.5.2</ecNumber>
    </recommendedName>
</protein>
<dbReference type="UniPathway" id="UPA00070">
    <property type="reaction ID" value="UER00946"/>
</dbReference>
<evidence type="ECO:0000256" key="13">
    <source>
        <dbReference type="ARBA" id="ARBA00048639"/>
    </source>
</evidence>
<dbReference type="InterPro" id="IPR005719">
    <property type="entry name" value="Dihydroorotate_DH_2"/>
</dbReference>
<evidence type="ECO:0000256" key="1">
    <source>
        <dbReference type="ARBA" id="ARBA00001917"/>
    </source>
</evidence>
<dbReference type="PANTHER" id="PTHR48109:SF4">
    <property type="entry name" value="DIHYDROOROTATE DEHYDROGENASE (QUINONE), MITOCHONDRIAL"/>
    <property type="match status" value="1"/>
</dbReference>
<dbReference type="EC" id="1.3.5.2" evidence="6 14"/>
<keyword evidence="9" id="KW-0288">FMN</keyword>
<evidence type="ECO:0000256" key="8">
    <source>
        <dbReference type="ARBA" id="ARBA00022630"/>
    </source>
</evidence>
<dbReference type="Gene3D" id="3.20.20.70">
    <property type="entry name" value="Aldolase class I"/>
    <property type="match status" value="1"/>
</dbReference>
<dbReference type="PROSITE" id="PS00911">
    <property type="entry name" value="DHODEHASE_1"/>
    <property type="match status" value="1"/>
</dbReference>
<evidence type="ECO:0000313" key="17">
    <source>
        <dbReference type="Proteomes" id="UP000190044"/>
    </source>
</evidence>
<evidence type="ECO:0000256" key="11">
    <source>
        <dbReference type="ARBA" id="ARBA00023002"/>
    </source>
</evidence>
<evidence type="ECO:0000256" key="2">
    <source>
        <dbReference type="ARBA" id="ARBA00003125"/>
    </source>
</evidence>
<dbReference type="InterPro" id="IPR050074">
    <property type="entry name" value="DHO_dehydrogenase"/>
</dbReference>
<comment type="pathway">
    <text evidence="4">Pyrimidine metabolism; UMP biosynthesis via de novo pathway; orotate from (S)-dihydroorotate (quinone route): step 1/1.</text>
</comment>
<dbReference type="GO" id="GO:0006207">
    <property type="term" value="P:'de novo' pyrimidine nucleobase biosynthetic process"/>
    <property type="evidence" value="ECO:0007669"/>
    <property type="project" value="UniProtKB-UniRule"/>
</dbReference>
<feature type="domain" description="Dihydroorotate dehydrogenase catalytic" evidence="15">
    <location>
        <begin position="50"/>
        <end position="337"/>
    </location>
</feature>
<dbReference type="NCBIfam" id="TIGR01036">
    <property type="entry name" value="pyrD_sub2"/>
    <property type="match status" value="1"/>
</dbReference>
<dbReference type="Proteomes" id="UP000190044">
    <property type="component" value="Unassembled WGS sequence"/>
</dbReference>
<accession>A0A1T5A1Z6</accession>
<keyword evidence="10" id="KW-0665">Pyrimidine biosynthesis</keyword>
<evidence type="ECO:0000256" key="12">
    <source>
        <dbReference type="ARBA" id="ARBA00023136"/>
    </source>
</evidence>
<dbReference type="CDD" id="cd04738">
    <property type="entry name" value="DHOD_2_like"/>
    <property type="match status" value="1"/>
</dbReference>
<evidence type="ECO:0000259" key="15">
    <source>
        <dbReference type="Pfam" id="PF01180"/>
    </source>
</evidence>
<evidence type="ECO:0000256" key="14">
    <source>
        <dbReference type="NCBIfam" id="TIGR01036"/>
    </source>
</evidence>
<dbReference type="GO" id="GO:0005737">
    <property type="term" value="C:cytoplasm"/>
    <property type="evidence" value="ECO:0007669"/>
    <property type="project" value="InterPro"/>
</dbReference>
<dbReference type="NCBIfam" id="NF003645">
    <property type="entry name" value="PRK05286.1-2"/>
    <property type="match status" value="1"/>
</dbReference>
<dbReference type="PIRSF" id="PIRSF000164">
    <property type="entry name" value="DHO_oxidase"/>
    <property type="match status" value="1"/>
</dbReference>